<evidence type="ECO:0000256" key="2">
    <source>
        <dbReference type="ARBA" id="ARBA00022771"/>
    </source>
</evidence>
<dbReference type="GO" id="GO:0005634">
    <property type="term" value="C:nucleus"/>
    <property type="evidence" value="ECO:0007669"/>
    <property type="project" value="TreeGrafter"/>
</dbReference>
<feature type="transmembrane region" description="Helical" evidence="5">
    <location>
        <begin position="248"/>
        <end position="268"/>
    </location>
</feature>
<keyword evidence="5" id="KW-0812">Transmembrane</keyword>
<reference evidence="7 8" key="1">
    <citation type="submission" date="2023-10" db="EMBL/GenBank/DDBJ databases">
        <title>Comparative genomics analysis reveals potential genetic determinants of host preference in Cryptosporidium xiaoi.</title>
        <authorList>
            <person name="Xiao L."/>
            <person name="Li J."/>
        </authorList>
    </citation>
    <scope>NUCLEOTIDE SEQUENCE [LARGE SCALE GENOMIC DNA]</scope>
    <source>
        <strain evidence="7 8">52996</strain>
    </source>
</reference>
<name>A0AAV9Y9L6_9CRYT</name>
<feature type="domain" description="RING-type" evidence="6">
    <location>
        <begin position="407"/>
        <end position="448"/>
    </location>
</feature>
<comment type="caution">
    <text evidence="7">The sequence shown here is derived from an EMBL/GenBank/DDBJ whole genome shotgun (WGS) entry which is preliminary data.</text>
</comment>
<dbReference type="Proteomes" id="UP001311799">
    <property type="component" value="Unassembled WGS sequence"/>
</dbReference>
<dbReference type="Pfam" id="PF13639">
    <property type="entry name" value="zf-RING_2"/>
    <property type="match status" value="1"/>
</dbReference>
<keyword evidence="5" id="KW-0472">Membrane</keyword>
<gene>
    <name evidence="7" type="ORF">RS030_142141</name>
</gene>
<evidence type="ECO:0000256" key="3">
    <source>
        <dbReference type="ARBA" id="ARBA00022833"/>
    </source>
</evidence>
<dbReference type="InterPro" id="IPR001841">
    <property type="entry name" value="Znf_RING"/>
</dbReference>
<protein>
    <submittedName>
        <fullName evidence="7">Membrane associated with a RING finger</fullName>
    </submittedName>
</protein>
<keyword evidence="8" id="KW-1185">Reference proteome</keyword>
<keyword evidence="5" id="KW-1133">Transmembrane helix</keyword>
<dbReference type="AlphaFoldDB" id="A0AAV9Y9L6"/>
<dbReference type="InterPro" id="IPR013083">
    <property type="entry name" value="Znf_RING/FYVE/PHD"/>
</dbReference>
<keyword evidence="2 4" id="KW-0863">Zinc-finger</keyword>
<evidence type="ECO:0000313" key="7">
    <source>
        <dbReference type="EMBL" id="KAK6590716.1"/>
    </source>
</evidence>
<evidence type="ECO:0000259" key="6">
    <source>
        <dbReference type="PROSITE" id="PS50089"/>
    </source>
</evidence>
<accession>A0AAV9Y9L6</accession>
<dbReference type="InterPro" id="IPR051834">
    <property type="entry name" value="RING_finger_E3_ligase"/>
</dbReference>
<dbReference type="PANTHER" id="PTHR45931:SF3">
    <property type="entry name" value="RING ZINC FINGER-CONTAINING PROTEIN"/>
    <property type="match status" value="1"/>
</dbReference>
<dbReference type="SUPFAM" id="SSF57850">
    <property type="entry name" value="RING/U-box"/>
    <property type="match status" value="1"/>
</dbReference>
<dbReference type="SMART" id="SM00184">
    <property type="entry name" value="RING"/>
    <property type="match status" value="1"/>
</dbReference>
<evidence type="ECO:0000256" key="1">
    <source>
        <dbReference type="ARBA" id="ARBA00022723"/>
    </source>
</evidence>
<sequence length="452" mass="52791">MKNERTYKNDIVSKGIHKRNNVAIFSSIKYFKNHNIFKLKFKIMLIKERINTLCSKYLNVQPLFRTPSRNVVVSPVRESSLRNIYGNGLSQNRYDCDWSNYNNNTSGAYNNNNVTNSSSSMDGNNTTSNNIGVEQESEDSLMQLVYNYPEKTLWFLNGTLNVCIISFSVMGAFSTLYVLYNWNYNYERSPYLTVWLLIHGLLQIVQVVFRVIYKFILNKESIQNSCGGRIIFILQSVKRLTKSKTWRIGRLFSILYYIWFSAGFYWILSVRPSSGEYEYDDSSGLNRLNRSDLVENSYVLSQASHYLLKSNSFDLVNNLIKVDFNSNLWPFYLITMLVCTLRIIGMLFFFYFVFPSMVSSDYSENKFKAYTINKLENLPVKAYSEWKNIKEKDRCNGKKHLVLQDNCIICLNDFSNQDLTRCLPCDHVFHEDCIDLWLLRNAVCPLCQTALK</sequence>
<evidence type="ECO:0000256" key="5">
    <source>
        <dbReference type="SAM" id="Phobius"/>
    </source>
</evidence>
<feature type="transmembrane region" description="Helical" evidence="5">
    <location>
        <begin position="153"/>
        <end position="180"/>
    </location>
</feature>
<keyword evidence="1" id="KW-0479">Metal-binding</keyword>
<proteinExistence type="predicted"/>
<dbReference type="GO" id="GO:0006511">
    <property type="term" value="P:ubiquitin-dependent protein catabolic process"/>
    <property type="evidence" value="ECO:0007669"/>
    <property type="project" value="TreeGrafter"/>
</dbReference>
<feature type="transmembrane region" description="Helical" evidence="5">
    <location>
        <begin position="192"/>
        <end position="213"/>
    </location>
</feature>
<dbReference type="EMBL" id="JAWDEY010000005">
    <property type="protein sequence ID" value="KAK6590716.1"/>
    <property type="molecule type" value="Genomic_DNA"/>
</dbReference>
<organism evidence="7 8">
    <name type="scientific">Cryptosporidium xiaoi</name>
    <dbReference type="NCBI Taxonomy" id="659607"/>
    <lineage>
        <taxon>Eukaryota</taxon>
        <taxon>Sar</taxon>
        <taxon>Alveolata</taxon>
        <taxon>Apicomplexa</taxon>
        <taxon>Conoidasida</taxon>
        <taxon>Coccidia</taxon>
        <taxon>Eucoccidiorida</taxon>
        <taxon>Eimeriorina</taxon>
        <taxon>Cryptosporidiidae</taxon>
        <taxon>Cryptosporidium</taxon>
    </lineage>
</organism>
<evidence type="ECO:0000256" key="4">
    <source>
        <dbReference type="PROSITE-ProRule" id="PRU00175"/>
    </source>
</evidence>
<evidence type="ECO:0000313" key="8">
    <source>
        <dbReference type="Proteomes" id="UP001311799"/>
    </source>
</evidence>
<dbReference type="PROSITE" id="PS50089">
    <property type="entry name" value="ZF_RING_2"/>
    <property type="match status" value="1"/>
</dbReference>
<dbReference type="GO" id="GO:0008270">
    <property type="term" value="F:zinc ion binding"/>
    <property type="evidence" value="ECO:0007669"/>
    <property type="project" value="UniProtKB-KW"/>
</dbReference>
<keyword evidence="3" id="KW-0862">Zinc</keyword>
<feature type="transmembrane region" description="Helical" evidence="5">
    <location>
        <begin position="331"/>
        <end position="354"/>
    </location>
</feature>
<dbReference type="Gene3D" id="3.30.40.10">
    <property type="entry name" value="Zinc/RING finger domain, C3HC4 (zinc finger)"/>
    <property type="match status" value="1"/>
</dbReference>
<dbReference type="PANTHER" id="PTHR45931">
    <property type="entry name" value="SI:CH211-59O9.10"/>
    <property type="match status" value="1"/>
</dbReference>
<dbReference type="GO" id="GO:0061630">
    <property type="term" value="F:ubiquitin protein ligase activity"/>
    <property type="evidence" value="ECO:0007669"/>
    <property type="project" value="TreeGrafter"/>
</dbReference>